<dbReference type="SMART" id="SM00671">
    <property type="entry name" value="SEL1"/>
    <property type="match status" value="2"/>
</dbReference>
<dbReference type="PANTHER" id="PTHR43628">
    <property type="entry name" value="ACTIVATOR OF C KINASE PROTEIN 1-RELATED"/>
    <property type="match status" value="1"/>
</dbReference>
<dbReference type="EMBL" id="JAPFFF010000008">
    <property type="protein sequence ID" value="KAK8883527.1"/>
    <property type="molecule type" value="Genomic_DNA"/>
</dbReference>
<dbReference type="InterPro" id="IPR006597">
    <property type="entry name" value="Sel1-like"/>
</dbReference>
<dbReference type="Gene3D" id="1.25.40.10">
    <property type="entry name" value="Tetratricopeptide repeat domain"/>
    <property type="match status" value="1"/>
</dbReference>
<dbReference type="InterPro" id="IPR052945">
    <property type="entry name" value="Mitotic_Regulator"/>
</dbReference>
<evidence type="ECO:0000259" key="1">
    <source>
        <dbReference type="PROSITE" id="PS50011"/>
    </source>
</evidence>
<protein>
    <recommendedName>
        <fullName evidence="1">Protein kinase domain-containing protein</fullName>
    </recommendedName>
</protein>
<proteinExistence type="predicted"/>
<dbReference type="Proteomes" id="UP001470230">
    <property type="component" value="Unassembled WGS sequence"/>
</dbReference>
<sequence>MNDPILIDFDRLIQTDDTTKVEQKTLNFQKIQLPELERGEYFTSKSDILLLGFIIYYIYYEKIPTRSNQYENTNKPLFYDISNIEYESEAKFFSSCFLNEPNERPTIDELFHLFDKCFYAIFELKRNKEQKMIEIFESNSLNNKHNLYFLGKFYFFGLYATYPFSPNSKYLNSLEEKMTLAGKSIIRDIDRSIYYYCMAANQNSLEAQTRLGDIYYDGEYVPKDINKAIHYYSLAVKNHDSYASFQLGNIYKEGKYVPRDIDKAIHYFQLASYDPDYSIKDDLESDLKN</sequence>
<dbReference type="InterPro" id="IPR011990">
    <property type="entry name" value="TPR-like_helical_dom_sf"/>
</dbReference>
<dbReference type="PROSITE" id="PS50011">
    <property type="entry name" value="PROTEIN_KINASE_DOM"/>
    <property type="match status" value="1"/>
</dbReference>
<dbReference type="InterPro" id="IPR000719">
    <property type="entry name" value="Prot_kinase_dom"/>
</dbReference>
<comment type="caution">
    <text evidence="2">The sequence shown here is derived from an EMBL/GenBank/DDBJ whole genome shotgun (WGS) entry which is preliminary data.</text>
</comment>
<keyword evidence="3" id="KW-1185">Reference proteome</keyword>
<dbReference type="InterPro" id="IPR011009">
    <property type="entry name" value="Kinase-like_dom_sf"/>
</dbReference>
<name>A0ABR2JXT5_9EUKA</name>
<accession>A0ABR2JXT5</accession>
<evidence type="ECO:0000313" key="2">
    <source>
        <dbReference type="EMBL" id="KAK8883527.1"/>
    </source>
</evidence>
<dbReference type="Pfam" id="PF08238">
    <property type="entry name" value="Sel1"/>
    <property type="match status" value="4"/>
</dbReference>
<organism evidence="2 3">
    <name type="scientific">Tritrichomonas musculus</name>
    <dbReference type="NCBI Taxonomy" id="1915356"/>
    <lineage>
        <taxon>Eukaryota</taxon>
        <taxon>Metamonada</taxon>
        <taxon>Parabasalia</taxon>
        <taxon>Tritrichomonadida</taxon>
        <taxon>Tritrichomonadidae</taxon>
        <taxon>Tritrichomonas</taxon>
    </lineage>
</organism>
<dbReference type="PANTHER" id="PTHR43628:SF1">
    <property type="entry name" value="CHITIN SYNTHASE REGULATORY FACTOR 2-RELATED"/>
    <property type="match status" value="1"/>
</dbReference>
<dbReference type="SUPFAM" id="SSF56112">
    <property type="entry name" value="Protein kinase-like (PK-like)"/>
    <property type="match status" value="1"/>
</dbReference>
<reference evidence="2 3" key="1">
    <citation type="submission" date="2024-04" db="EMBL/GenBank/DDBJ databases">
        <title>Tritrichomonas musculus Genome.</title>
        <authorList>
            <person name="Alves-Ferreira E."/>
            <person name="Grigg M."/>
            <person name="Lorenzi H."/>
            <person name="Galac M."/>
        </authorList>
    </citation>
    <scope>NUCLEOTIDE SEQUENCE [LARGE SCALE GENOMIC DNA]</scope>
    <source>
        <strain evidence="2 3">EAF2021</strain>
    </source>
</reference>
<dbReference type="Gene3D" id="1.10.510.10">
    <property type="entry name" value="Transferase(Phosphotransferase) domain 1"/>
    <property type="match status" value="1"/>
</dbReference>
<dbReference type="SUPFAM" id="SSF81901">
    <property type="entry name" value="HCP-like"/>
    <property type="match status" value="1"/>
</dbReference>
<evidence type="ECO:0000313" key="3">
    <source>
        <dbReference type="Proteomes" id="UP001470230"/>
    </source>
</evidence>
<feature type="domain" description="Protein kinase" evidence="1">
    <location>
        <begin position="1"/>
        <end position="122"/>
    </location>
</feature>
<gene>
    <name evidence="2" type="ORF">M9Y10_042619</name>
</gene>